<reference evidence="8 9" key="1">
    <citation type="submission" date="2022-10" db="EMBL/GenBank/DDBJ databases">
        <title>The complete genomes of actinobacterial strains from the NBC collection.</title>
        <authorList>
            <person name="Joergensen T.S."/>
            <person name="Alvarez Arevalo M."/>
            <person name="Sterndorff E.B."/>
            <person name="Faurdal D."/>
            <person name="Vuksanovic O."/>
            <person name="Mourched A.-S."/>
            <person name="Charusanti P."/>
            <person name="Shaw S."/>
            <person name="Blin K."/>
            <person name="Weber T."/>
        </authorList>
    </citation>
    <scope>NUCLEOTIDE SEQUENCE [LARGE SCALE GENOMIC DNA]</scope>
    <source>
        <strain evidence="8 9">NBC 01792</strain>
    </source>
</reference>
<comment type="similarity">
    <text evidence="6">Belongs to the ABC-2 integral membrane protein family.</text>
</comment>
<evidence type="ECO:0000256" key="3">
    <source>
        <dbReference type="ARBA" id="ARBA00022989"/>
    </source>
</evidence>
<evidence type="ECO:0000256" key="6">
    <source>
        <dbReference type="RuleBase" id="RU361157"/>
    </source>
</evidence>
<evidence type="ECO:0000256" key="2">
    <source>
        <dbReference type="ARBA" id="ARBA00022692"/>
    </source>
</evidence>
<feature type="transmembrane region" description="Helical" evidence="6">
    <location>
        <begin position="73"/>
        <end position="98"/>
    </location>
</feature>
<organism evidence="8 9">
    <name type="scientific">Streptomyces cyaneofuscatus</name>
    <dbReference type="NCBI Taxonomy" id="66883"/>
    <lineage>
        <taxon>Bacteria</taxon>
        <taxon>Bacillati</taxon>
        <taxon>Actinomycetota</taxon>
        <taxon>Actinomycetes</taxon>
        <taxon>Kitasatosporales</taxon>
        <taxon>Streptomycetaceae</taxon>
        <taxon>Streptomyces</taxon>
    </lineage>
</organism>
<feature type="transmembrane region" description="Helical" evidence="6">
    <location>
        <begin position="41"/>
        <end position="61"/>
    </location>
</feature>
<keyword evidence="3 6" id="KW-1133">Transmembrane helix</keyword>
<evidence type="ECO:0000313" key="8">
    <source>
        <dbReference type="EMBL" id="WSB09241.1"/>
    </source>
</evidence>
<dbReference type="InterPro" id="IPR051784">
    <property type="entry name" value="Nod_factor_ABC_transporter"/>
</dbReference>
<protein>
    <recommendedName>
        <fullName evidence="6">Transport permease protein</fullName>
    </recommendedName>
</protein>
<evidence type="ECO:0000313" key="9">
    <source>
        <dbReference type="Proteomes" id="UP001356428"/>
    </source>
</evidence>
<feature type="transmembrane region" description="Helical" evidence="6">
    <location>
        <begin position="244"/>
        <end position="265"/>
    </location>
</feature>
<keyword evidence="9" id="KW-1185">Reference proteome</keyword>
<feature type="domain" description="ABC transmembrane type-2" evidence="7">
    <location>
        <begin position="40"/>
        <end position="268"/>
    </location>
</feature>
<evidence type="ECO:0000256" key="4">
    <source>
        <dbReference type="ARBA" id="ARBA00023136"/>
    </source>
</evidence>
<feature type="transmembrane region" description="Helical" evidence="6">
    <location>
        <begin position="119"/>
        <end position="147"/>
    </location>
</feature>
<proteinExistence type="inferred from homology"/>
<dbReference type="InterPro" id="IPR013525">
    <property type="entry name" value="ABC2_TM"/>
</dbReference>
<dbReference type="InterPro" id="IPR047817">
    <property type="entry name" value="ABC2_TM_bact-type"/>
</dbReference>
<feature type="transmembrane region" description="Helical" evidence="6">
    <location>
        <begin position="153"/>
        <end position="180"/>
    </location>
</feature>
<dbReference type="Proteomes" id="UP001356428">
    <property type="component" value="Chromosome"/>
</dbReference>
<sequence length="270" mass="28298">MPETAVPLAPLVPLGRAPGPLTHASVMAGRSLRVSLRNSDALIMSLALPIMLMLIFVYFFGGAIETGTAHDSYVMYVVPGVLLLCAGFGAATTATAVSEDMKGGIIDRFRSLDVGGTPVLAGHVAASTVRNLFATVLVFGVALLIGFRPSASWSGWLLVAAVLIAYIVALSWISAAIGLLARSPEAASGFTFFMSFLPYPSSAFAPIEKMPDWLHGFAENQPITPAIESLRGLLLGQEVGNAPWIALAWAGGMLAVAIAASGVLFRIRTR</sequence>
<keyword evidence="4 6" id="KW-0472">Membrane</keyword>
<dbReference type="Pfam" id="PF01061">
    <property type="entry name" value="ABC2_membrane"/>
    <property type="match status" value="1"/>
</dbReference>
<evidence type="ECO:0000256" key="1">
    <source>
        <dbReference type="ARBA" id="ARBA00004141"/>
    </source>
</evidence>
<dbReference type="PROSITE" id="PS51012">
    <property type="entry name" value="ABC_TM2"/>
    <property type="match status" value="1"/>
</dbReference>
<keyword evidence="5" id="KW-0046">Antibiotic resistance</keyword>
<dbReference type="PANTHER" id="PTHR43229:SF2">
    <property type="entry name" value="NODULATION PROTEIN J"/>
    <property type="match status" value="1"/>
</dbReference>
<keyword evidence="6" id="KW-1003">Cell membrane</keyword>
<gene>
    <name evidence="8" type="ORF">OG849_19365</name>
</gene>
<dbReference type="PIRSF" id="PIRSF006648">
    <property type="entry name" value="DrrB"/>
    <property type="match status" value="1"/>
</dbReference>
<dbReference type="RefSeq" id="WP_326704476.1">
    <property type="nucleotide sequence ID" value="NZ_CP109083.1"/>
</dbReference>
<keyword evidence="6" id="KW-0813">Transport</keyword>
<evidence type="ECO:0000259" key="7">
    <source>
        <dbReference type="PROSITE" id="PS51012"/>
    </source>
</evidence>
<accession>A0ABZ1EYT5</accession>
<evidence type="ECO:0000256" key="5">
    <source>
        <dbReference type="ARBA" id="ARBA00023251"/>
    </source>
</evidence>
<comment type="caution">
    <text evidence="6">Lacks conserved residue(s) required for the propagation of feature annotation.</text>
</comment>
<name>A0ABZ1EYT5_9ACTN</name>
<dbReference type="PANTHER" id="PTHR43229">
    <property type="entry name" value="NODULATION PROTEIN J"/>
    <property type="match status" value="1"/>
</dbReference>
<dbReference type="EMBL" id="CP109083">
    <property type="protein sequence ID" value="WSB09241.1"/>
    <property type="molecule type" value="Genomic_DNA"/>
</dbReference>
<comment type="subcellular location">
    <subcellularLocation>
        <location evidence="6">Cell membrane</location>
        <topology evidence="6">Multi-pass membrane protein</topology>
    </subcellularLocation>
    <subcellularLocation>
        <location evidence="1">Membrane</location>
        <topology evidence="1">Multi-pass membrane protein</topology>
    </subcellularLocation>
</comment>
<dbReference type="InterPro" id="IPR000412">
    <property type="entry name" value="ABC_2_transport"/>
</dbReference>
<keyword evidence="2 6" id="KW-0812">Transmembrane</keyword>